<reference evidence="3 4" key="1">
    <citation type="submission" date="2018-12" db="EMBL/GenBank/DDBJ databases">
        <title>Flammeovirga pectinis sp. nov., isolated from the gut of the Korean scallop, Patinopecten yessoensis.</title>
        <authorList>
            <person name="Bae J.-W."/>
            <person name="Jeong Y.-S."/>
            <person name="Kang W."/>
        </authorList>
    </citation>
    <scope>NUCLEOTIDE SEQUENCE [LARGE SCALE GENOMIC DNA]</scope>
    <source>
        <strain evidence="3 4">L12M1</strain>
    </source>
</reference>
<feature type="coiled-coil region" evidence="1">
    <location>
        <begin position="31"/>
        <end position="64"/>
    </location>
</feature>
<dbReference type="Proteomes" id="UP000267268">
    <property type="component" value="Chromosome 1"/>
</dbReference>
<keyword evidence="4" id="KW-1185">Reference proteome</keyword>
<evidence type="ECO:0000313" key="3">
    <source>
        <dbReference type="EMBL" id="AZQ63020.1"/>
    </source>
</evidence>
<dbReference type="InterPro" id="IPR025347">
    <property type="entry name" value="DUF4251"/>
</dbReference>
<dbReference type="Pfam" id="PF14059">
    <property type="entry name" value="DUF4251"/>
    <property type="match status" value="1"/>
</dbReference>
<dbReference type="KEGG" id="fll:EI427_12435"/>
<keyword evidence="1" id="KW-0175">Coiled coil</keyword>
<evidence type="ECO:0000313" key="4">
    <source>
        <dbReference type="Proteomes" id="UP000267268"/>
    </source>
</evidence>
<feature type="signal peptide" evidence="2">
    <location>
        <begin position="1"/>
        <end position="22"/>
    </location>
</feature>
<sequence length="203" mass="23112">MKHILKYLFAFIILFSSVDLFAQDTVKTKELTKAELRIQRKQQRLEQKQQRKLLAQELEKMNHENAVVGIDSQLFVLEAIQAYDRYGNVENVNSTINFVKIVDDRAIFQLGFEGLVGYNGVGGITMEGKISDYQVEKLENGRVTVKFNAMGPAMMVSMSFSLDGAGNYANVKVKAQTENIELNFRGVIKHMNQSRIYEGMKVF</sequence>
<evidence type="ECO:0000256" key="2">
    <source>
        <dbReference type="SAM" id="SignalP"/>
    </source>
</evidence>
<proteinExistence type="predicted"/>
<name>A0A3S9P483_9BACT</name>
<dbReference type="OrthoDB" id="982410at2"/>
<protein>
    <submittedName>
        <fullName evidence="3">DUF4251 domain-containing protein</fullName>
    </submittedName>
</protein>
<dbReference type="EMBL" id="CP034562">
    <property type="protein sequence ID" value="AZQ63020.1"/>
    <property type="molecule type" value="Genomic_DNA"/>
</dbReference>
<keyword evidence="2" id="KW-0732">Signal</keyword>
<dbReference type="Gene3D" id="2.40.128.410">
    <property type="match status" value="1"/>
</dbReference>
<organism evidence="3 4">
    <name type="scientific">Flammeovirga pectinis</name>
    <dbReference type="NCBI Taxonomy" id="2494373"/>
    <lineage>
        <taxon>Bacteria</taxon>
        <taxon>Pseudomonadati</taxon>
        <taxon>Bacteroidota</taxon>
        <taxon>Cytophagia</taxon>
        <taxon>Cytophagales</taxon>
        <taxon>Flammeovirgaceae</taxon>
        <taxon>Flammeovirga</taxon>
    </lineage>
</organism>
<gene>
    <name evidence="3" type="ORF">EI427_12435</name>
</gene>
<accession>A0A3S9P483</accession>
<evidence type="ECO:0000256" key="1">
    <source>
        <dbReference type="SAM" id="Coils"/>
    </source>
</evidence>
<dbReference type="RefSeq" id="WP_126615104.1">
    <property type="nucleotide sequence ID" value="NZ_CP034562.1"/>
</dbReference>
<dbReference type="AlphaFoldDB" id="A0A3S9P483"/>
<feature type="chain" id="PRO_5019214113" evidence="2">
    <location>
        <begin position="23"/>
        <end position="203"/>
    </location>
</feature>